<dbReference type="GO" id="GO:0003964">
    <property type="term" value="F:RNA-directed DNA polymerase activity"/>
    <property type="evidence" value="ECO:0007669"/>
    <property type="project" value="UniProtKB-KW"/>
</dbReference>
<dbReference type="PROSITE" id="PS50013">
    <property type="entry name" value="CHROMO_2"/>
    <property type="match status" value="1"/>
</dbReference>
<dbReference type="PANTHER" id="PTHR37984:SF5">
    <property type="entry name" value="PROTEIN NYNRIN-LIKE"/>
    <property type="match status" value="1"/>
</dbReference>
<dbReference type="CDD" id="cd09274">
    <property type="entry name" value="RNase_HI_RT_Ty3"/>
    <property type="match status" value="1"/>
</dbReference>
<dbReference type="InterPro" id="IPR050951">
    <property type="entry name" value="Retrovirus_Pol_polyprotein"/>
</dbReference>
<dbReference type="InterPro" id="IPR041373">
    <property type="entry name" value="RT_RNaseH"/>
</dbReference>
<dbReference type="CDD" id="cd01647">
    <property type="entry name" value="RT_LTR"/>
    <property type="match status" value="1"/>
</dbReference>
<dbReference type="Gene3D" id="2.40.50.40">
    <property type="match status" value="1"/>
</dbReference>
<reference evidence="14" key="1">
    <citation type="submission" date="2021-05" db="EMBL/GenBank/DDBJ databases">
        <title>A free-living protist that lacks canonical eukaryotic 1 DNA replication and segregation systems.</title>
        <authorList>
            <person name="Salas-Leiva D.E."/>
            <person name="Tromer E.C."/>
            <person name="Curtis B.A."/>
            <person name="Jerlstrom-Hultqvist J."/>
            <person name="Kolisko M."/>
            <person name="Yi Z."/>
            <person name="Salas-Leiva J.S."/>
            <person name="Gallot-Lavallee L."/>
            <person name="Kops G.J.P.L."/>
            <person name="Archibald J.M."/>
            <person name="Simpson A.G.B."/>
            <person name="Roger A.J."/>
        </authorList>
    </citation>
    <scope>NUCLEOTIDE SEQUENCE</scope>
    <source>
        <strain evidence="14">BICM</strain>
    </source>
</reference>
<dbReference type="InterPro" id="IPR001878">
    <property type="entry name" value="Znf_CCHC"/>
</dbReference>
<dbReference type="InterPro" id="IPR000477">
    <property type="entry name" value="RT_dom"/>
</dbReference>
<dbReference type="Pfam" id="PF00385">
    <property type="entry name" value="Chromo"/>
    <property type="match status" value="1"/>
</dbReference>
<evidence type="ECO:0000259" key="12">
    <source>
        <dbReference type="PROSITE" id="PS50878"/>
    </source>
</evidence>
<dbReference type="InterPro" id="IPR043128">
    <property type="entry name" value="Rev_trsase/Diguanyl_cyclase"/>
</dbReference>
<keyword evidence="7" id="KW-0695">RNA-directed DNA polymerase</keyword>
<keyword evidence="8" id="KW-0862">Zinc</keyword>
<evidence type="ECO:0000256" key="2">
    <source>
        <dbReference type="ARBA" id="ARBA00022679"/>
    </source>
</evidence>
<evidence type="ECO:0000256" key="1">
    <source>
        <dbReference type="ARBA" id="ARBA00012493"/>
    </source>
</evidence>
<dbReference type="Gene3D" id="3.30.70.270">
    <property type="match status" value="2"/>
</dbReference>
<dbReference type="Pfam" id="PF00078">
    <property type="entry name" value="RVT_1"/>
    <property type="match status" value="1"/>
</dbReference>
<dbReference type="InterPro" id="IPR021109">
    <property type="entry name" value="Peptidase_aspartic_dom_sf"/>
</dbReference>
<keyword evidence="5" id="KW-0255">Endonuclease</keyword>
<keyword evidence="4" id="KW-0540">Nuclease</keyword>
<dbReference type="SMART" id="SM00343">
    <property type="entry name" value="ZnF_C2HC"/>
    <property type="match status" value="2"/>
</dbReference>
<evidence type="ECO:0000256" key="6">
    <source>
        <dbReference type="ARBA" id="ARBA00022801"/>
    </source>
</evidence>
<dbReference type="Gene3D" id="3.10.10.10">
    <property type="entry name" value="HIV Type 1 Reverse Transcriptase, subunit A, domain 1"/>
    <property type="match status" value="1"/>
</dbReference>
<dbReference type="InterPro" id="IPR023780">
    <property type="entry name" value="Chromo_domain"/>
</dbReference>
<feature type="domain" description="Chromo" evidence="10">
    <location>
        <begin position="1149"/>
        <end position="1210"/>
    </location>
</feature>
<dbReference type="OrthoDB" id="41323at2759"/>
<keyword evidence="6" id="KW-0378">Hydrolase</keyword>
<evidence type="ECO:0000259" key="10">
    <source>
        <dbReference type="PROSITE" id="PS50013"/>
    </source>
</evidence>
<dbReference type="PROSITE" id="PS50878">
    <property type="entry name" value="RT_POL"/>
    <property type="match status" value="1"/>
</dbReference>
<feature type="compositionally biased region" description="Basic and acidic residues" evidence="9">
    <location>
        <begin position="87"/>
        <end position="124"/>
    </location>
</feature>
<evidence type="ECO:0000256" key="7">
    <source>
        <dbReference type="ARBA" id="ARBA00022918"/>
    </source>
</evidence>
<dbReference type="InterPro" id="IPR012337">
    <property type="entry name" value="RNaseH-like_sf"/>
</dbReference>
<dbReference type="InterPro" id="IPR000953">
    <property type="entry name" value="Chromo/chromo_shadow_dom"/>
</dbReference>
<dbReference type="InterPro" id="IPR036397">
    <property type="entry name" value="RNaseH_sf"/>
</dbReference>
<feature type="domain" description="Integrase catalytic" evidence="13">
    <location>
        <begin position="849"/>
        <end position="1011"/>
    </location>
</feature>
<accession>A0A8J6E066</accession>
<dbReference type="Pfam" id="PF17917">
    <property type="entry name" value="RT_RNaseH"/>
    <property type="match status" value="1"/>
</dbReference>
<feature type="domain" description="CCHC-type" evidence="11">
    <location>
        <begin position="132"/>
        <end position="147"/>
    </location>
</feature>
<keyword evidence="8" id="KW-0479">Metal-binding</keyword>
<evidence type="ECO:0000256" key="8">
    <source>
        <dbReference type="PROSITE-ProRule" id="PRU00047"/>
    </source>
</evidence>
<dbReference type="Proteomes" id="UP000717585">
    <property type="component" value="Unassembled WGS sequence"/>
</dbReference>
<protein>
    <recommendedName>
        <fullName evidence="1">RNA-directed DNA polymerase</fullName>
        <ecNumber evidence="1">2.7.7.49</ecNumber>
    </recommendedName>
</protein>
<keyword evidence="2" id="KW-0808">Transferase</keyword>
<dbReference type="SUPFAM" id="SSF56672">
    <property type="entry name" value="DNA/RNA polymerases"/>
    <property type="match status" value="1"/>
</dbReference>
<dbReference type="SMART" id="SM00298">
    <property type="entry name" value="CHROMO"/>
    <property type="match status" value="1"/>
</dbReference>
<dbReference type="SUPFAM" id="SSF57756">
    <property type="entry name" value="Retrovirus zinc finger-like domains"/>
    <property type="match status" value="1"/>
</dbReference>
<dbReference type="Gene3D" id="4.10.60.10">
    <property type="entry name" value="Zinc finger, CCHC-type"/>
    <property type="match status" value="1"/>
</dbReference>
<feature type="domain" description="Reverse transcriptase" evidence="12">
    <location>
        <begin position="392"/>
        <end position="572"/>
    </location>
</feature>
<keyword evidence="15" id="KW-1185">Reference proteome</keyword>
<dbReference type="CDD" id="cd00303">
    <property type="entry name" value="retropepsin_like"/>
    <property type="match status" value="1"/>
</dbReference>
<dbReference type="GO" id="GO:0008270">
    <property type="term" value="F:zinc ion binding"/>
    <property type="evidence" value="ECO:0007669"/>
    <property type="project" value="UniProtKB-KW"/>
</dbReference>
<dbReference type="PROSITE" id="PS50994">
    <property type="entry name" value="INTEGRASE"/>
    <property type="match status" value="1"/>
</dbReference>
<dbReference type="GO" id="GO:0003676">
    <property type="term" value="F:nucleic acid binding"/>
    <property type="evidence" value="ECO:0007669"/>
    <property type="project" value="InterPro"/>
</dbReference>
<gene>
    <name evidence="14" type="ORF">J8273_3898</name>
</gene>
<keyword evidence="3" id="KW-0548">Nucleotidyltransferase</keyword>
<dbReference type="InterPro" id="IPR016197">
    <property type="entry name" value="Chromo-like_dom_sf"/>
</dbReference>
<evidence type="ECO:0000259" key="13">
    <source>
        <dbReference type="PROSITE" id="PS50994"/>
    </source>
</evidence>
<dbReference type="InterPro" id="IPR001584">
    <property type="entry name" value="Integrase_cat-core"/>
</dbReference>
<evidence type="ECO:0000313" key="15">
    <source>
        <dbReference type="Proteomes" id="UP000717585"/>
    </source>
</evidence>
<comment type="caution">
    <text evidence="14">The sequence shown here is derived from an EMBL/GenBank/DDBJ whole genome shotgun (WGS) entry which is preliminary data.</text>
</comment>
<evidence type="ECO:0000256" key="5">
    <source>
        <dbReference type="ARBA" id="ARBA00022759"/>
    </source>
</evidence>
<organism evidence="14 15">
    <name type="scientific">Carpediemonas membranifera</name>
    <dbReference type="NCBI Taxonomy" id="201153"/>
    <lineage>
        <taxon>Eukaryota</taxon>
        <taxon>Metamonada</taxon>
        <taxon>Carpediemonas-like organisms</taxon>
        <taxon>Carpediemonas</taxon>
    </lineage>
</organism>
<dbReference type="AlphaFoldDB" id="A0A8J6E066"/>
<proteinExistence type="predicted"/>
<dbReference type="InterPro" id="IPR043502">
    <property type="entry name" value="DNA/RNA_pol_sf"/>
</dbReference>
<evidence type="ECO:0000256" key="4">
    <source>
        <dbReference type="ARBA" id="ARBA00022722"/>
    </source>
</evidence>
<evidence type="ECO:0000256" key="9">
    <source>
        <dbReference type="SAM" id="MobiDB-lite"/>
    </source>
</evidence>
<dbReference type="PROSITE" id="PS50158">
    <property type="entry name" value="ZF_CCHC"/>
    <property type="match status" value="1"/>
</dbReference>
<evidence type="ECO:0000256" key="3">
    <source>
        <dbReference type="ARBA" id="ARBA00022695"/>
    </source>
</evidence>
<evidence type="ECO:0000313" key="14">
    <source>
        <dbReference type="EMBL" id="KAG9394644.1"/>
    </source>
</evidence>
<feature type="region of interest" description="Disordered" evidence="9">
    <location>
        <begin position="61"/>
        <end position="133"/>
    </location>
</feature>
<dbReference type="CDD" id="cd00024">
    <property type="entry name" value="CD_CSD"/>
    <property type="match status" value="1"/>
</dbReference>
<dbReference type="GO" id="GO:0016787">
    <property type="term" value="F:hydrolase activity"/>
    <property type="evidence" value="ECO:0007669"/>
    <property type="project" value="UniProtKB-KW"/>
</dbReference>
<dbReference type="EMBL" id="JAHDYR010000014">
    <property type="protein sequence ID" value="KAG9394644.1"/>
    <property type="molecule type" value="Genomic_DNA"/>
</dbReference>
<dbReference type="GO" id="GO:0015074">
    <property type="term" value="P:DNA integration"/>
    <property type="evidence" value="ECO:0007669"/>
    <property type="project" value="InterPro"/>
</dbReference>
<evidence type="ECO:0000259" key="11">
    <source>
        <dbReference type="PROSITE" id="PS50158"/>
    </source>
</evidence>
<keyword evidence="8" id="KW-0863">Zinc-finger</keyword>
<dbReference type="Gene3D" id="2.40.70.10">
    <property type="entry name" value="Acid Proteases"/>
    <property type="match status" value="1"/>
</dbReference>
<dbReference type="PANTHER" id="PTHR37984">
    <property type="entry name" value="PROTEIN CBG26694"/>
    <property type="match status" value="1"/>
</dbReference>
<dbReference type="SUPFAM" id="SSF54160">
    <property type="entry name" value="Chromo domain-like"/>
    <property type="match status" value="1"/>
</dbReference>
<dbReference type="SUPFAM" id="SSF53098">
    <property type="entry name" value="Ribonuclease H-like"/>
    <property type="match status" value="1"/>
</dbReference>
<dbReference type="GO" id="GO:0004519">
    <property type="term" value="F:endonuclease activity"/>
    <property type="evidence" value="ECO:0007669"/>
    <property type="project" value="UniProtKB-KW"/>
</dbReference>
<dbReference type="Pfam" id="PF00665">
    <property type="entry name" value="rve"/>
    <property type="match status" value="1"/>
</dbReference>
<dbReference type="Gene3D" id="3.30.420.10">
    <property type="entry name" value="Ribonuclease H-like superfamily/Ribonuclease H"/>
    <property type="match status" value="1"/>
</dbReference>
<dbReference type="Pfam" id="PF00098">
    <property type="entry name" value="zf-CCHC"/>
    <property type="match status" value="1"/>
</dbReference>
<name>A0A8J6E066_9EUKA</name>
<dbReference type="InterPro" id="IPR036875">
    <property type="entry name" value="Znf_CCHC_sf"/>
</dbReference>
<dbReference type="EC" id="2.7.7.49" evidence="1"/>
<sequence>MDEDDTIREAYLRAFAVKGQSLYYRLKEQTEGCSLAETQQYTMKTARDVAESAEYLAPFTEAIRSDQSRRPTAPVPGAHPQRGQSRNQRDRRDRRDDRRDRPYDRRDRPHDHHRPDKRSRDRARPTSTTPTCYNCGGKGHFSPECRKPKSKCEKCGREGHKREFCDRIKVQNYSYLSCFAASSKRRAQALPIVSGSIYRTSAESMLFDCGASATFISPQVAERSGEKILHCDPVEVTTPAGVITVDQTISTEVTFAKSALVPRGCTFTTRAYLLPSEYDLIIGYPDMVTLGILPQIDDCEESDANDAEQAEDVSTVITPQKLSLFTLSDKSSSLQDRLLARFVGLFEDRVGRPSKLIPYDLVLSDDEPVFSREFFMPPEKKTLLQEHLDDLSRHGFIQPSASAYSSPAFLVPKGKDRTRFVIDFRLVNAKTPPFNYPIPIIEDCLAKLRGNTIFATLDCKAGYHQVALTDRSRPLTAFGTPLGRFEYTTMPFGLRNAGSHFQWAMEQAFSDLISAGKCLIYIDDIIVMGRDEPSYIRNLWDVLKRCQEYDLHLGRDKCVFAAAEVEFLGRLVSGDTVRIAEDRIDDIKKLKLPTSKRSAQALVGFLNYFRDFVPNFASRAHPLLQVSAGKAEPGGPGQQAALGDVIAELLKRVSLVHFKTDATHVLMTDASDVGCGAVLLQDGQPIAFMSHAFSAVQTRWSTTEQEAYAIILAVQRWRKFLSWTHFTIRTDHRNLLFMAKSINPKVRRWYDQLADLDFTIRHVPGVDNGAADGLSRVFANTLDTQVADRLQKAHHFAGAHLSAWATKNLLRDWGVRVRQKDVDDYIAKCPICQLRRKPPASSDAGLHTAVEHPFDRVAMDTMSATSCTVDGTTYKYILVVIDMCSRWTELVPLQTTRAVETSRAFVNNWVLRYGVPKVLQTDGGSQFVNAVFNDLSARLGFTTRKTTAHHPQSNGLVERANVSVKSILTARRYQFRSNDWVHSLPIAQYLVNSTPRVPTRLSPAEILYGTEMRVPKDITVIAPGETYIVDQQEDWLSEAKAYRLMAAERIKSKRLLQQYRPDARATVSTPYVLVAYPDRPPDKFAAGLRGPMALVSVHQEYNKVVAYTVRDLESLKQFRVDASRVLPFDHGDMSVEQVTRLANTVAAEYIPSKIVKSRPDSGPVENREYLVEWLGYDPDEASWEPFENVDGCDKFEDFLEQRELHRAAHSRQ</sequence>